<proteinExistence type="predicted"/>
<dbReference type="EMBL" id="WNWR01000147">
    <property type="protein sequence ID" value="KAE9990212.1"/>
    <property type="molecule type" value="Genomic_DNA"/>
</dbReference>
<dbReference type="InterPro" id="IPR013922">
    <property type="entry name" value="Cyclin_PHO80-like"/>
</dbReference>
<gene>
    <name evidence="2" type="ORF">EG327_001683</name>
</gene>
<reference evidence="2 3" key="1">
    <citation type="submission" date="2019-07" db="EMBL/GenBank/DDBJ databases">
        <title>Venturia inaequalis Genome Resource.</title>
        <authorList>
            <person name="Lichtner F.J."/>
        </authorList>
    </citation>
    <scope>NUCLEOTIDE SEQUENCE [LARGE SCALE GENOMIC DNA]</scope>
    <source>
        <strain evidence="2 3">DMI_063113</strain>
    </source>
</reference>
<sequence>MPHSLYHHQVSPSFSSWPSKDAPAPRTLPPPPSYIEAQVQPRQPYSSGSGPLTPPPTTQMASYSSRQLPELHYTHHDSKPDEMSYPIRTQVPSINHPPAPYSYNSEPPQSDAAQNLMSTMQRSPPSTLSTLVLPVPTENKKSPQTGMTLKLPNTIRAPQANLSQLAAEVTCLFWFESGRTLTQIEHLSPQSLSYPPICADSIPIERFRHWVANLLSTTQVTQNVIILALYFIWKLKSFNPTVKGRPGSEFRLLTVALMLGNKFLDDNTYTNKTWAEVSGISVKEVRIMEVEFLSNMRYSLFTNDSEWRKWHDRLGIFGSFIDRVARSPRPAPLNLGPMQVPASLPSPPGSNGSPPFHAHGYSPNSGHKSNTPILLPQINSTAVSPIGPLPELDPRFGGRKRSYDENGQEPPSKRHTSSYTLPHLGTNTPPLMPVSHHQQNRVPLPSLSIPSVTHAQMPVQTAPQLPPPGGRAMALVYPPPVQWPQQQATSLTSIPPIQAMTIPQHNAPAYDQSRQLSPYPGQSADSSPVSTVFTPTGQATNRLSPSYFLQQRSSPYRPVRNVQTLRAPPVSGSIWNAPMMVAHDQMQYHSLGRPMSERRVGHLPYMHHEAWPETHQFNHWPALPPPPQPIFR</sequence>
<dbReference type="PANTHER" id="PTHR15615:SF118">
    <property type="entry name" value="CYCLIN, HYPOTHETICAL (EUROFUNG)"/>
    <property type="match status" value="1"/>
</dbReference>
<dbReference type="Gene3D" id="1.10.472.10">
    <property type="entry name" value="Cyclin-like"/>
    <property type="match status" value="1"/>
</dbReference>
<comment type="caution">
    <text evidence="2">The sequence shown here is derived from an EMBL/GenBank/DDBJ whole genome shotgun (WGS) entry which is preliminary data.</text>
</comment>
<evidence type="ECO:0000256" key="1">
    <source>
        <dbReference type="SAM" id="MobiDB-lite"/>
    </source>
</evidence>
<dbReference type="CDD" id="cd20557">
    <property type="entry name" value="CYCLIN_ScPCL1-like"/>
    <property type="match status" value="1"/>
</dbReference>
<name>A0A8H3VHH4_VENIN</name>
<dbReference type="Proteomes" id="UP000490939">
    <property type="component" value="Unassembled WGS sequence"/>
</dbReference>
<dbReference type="AlphaFoldDB" id="A0A8H3VHH4"/>
<feature type="compositionally biased region" description="Polar residues" evidence="1">
    <location>
        <begin position="102"/>
        <end position="111"/>
    </location>
</feature>
<feature type="compositionally biased region" description="Basic and acidic residues" evidence="1">
    <location>
        <begin position="72"/>
        <end position="82"/>
    </location>
</feature>
<dbReference type="GO" id="GO:0000307">
    <property type="term" value="C:cyclin-dependent protein kinase holoenzyme complex"/>
    <property type="evidence" value="ECO:0007669"/>
    <property type="project" value="TreeGrafter"/>
</dbReference>
<feature type="region of interest" description="Disordered" evidence="1">
    <location>
        <begin position="1"/>
        <end position="111"/>
    </location>
</feature>
<dbReference type="Pfam" id="PF08613">
    <property type="entry name" value="Cyclin"/>
    <property type="match status" value="1"/>
</dbReference>
<dbReference type="GO" id="GO:0005634">
    <property type="term" value="C:nucleus"/>
    <property type="evidence" value="ECO:0007669"/>
    <property type="project" value="TreeGrafter"/>
</dbReference>
<feature type="compositionally biased region" description="Polar residues" evidence="1">
    <location>
        <begin position="523"/>
        <end position="532"/>
    </location>
</feature>
<dbReference type="GO" id="GO:0016538">
    <property type="term" value="F:cyclin-dependent protein serine/threonine kinase regulator activity"/>
    <property type="evidence" value="ECO:0007669"/>
    <property type="project" value="TreeGrafter"/>
</dbReference>
<organism evidence="2 3">
    <name type="scientific">Venturia inaequalis</name>
    <name type="common">Apple scab fungus</name>
    <dbReference type="NCBI Taxonomy" id="5025"/>
    <lineage>
        <taxon>Eukaryota</taxon>
        <taxon>Fungi</taxon>
        <taxon>Dikarya</taxon>
        <taxon>Ascomycota</taxon>
        <taxon>Pezizomycotina</taxon>
        <taxon>Dothideomycetes</taxon>
        <taxon>Pleosporomycetidae</taxon>
        <taxon>Venturiales</taxon>
        <taxon>Venturiaceae</taxon>
        <taxon>Venturia</taxon>
    </lineage>
</organism>
<keyword evidence="3" id="KW-1185">Reference proteome</keyword>
<evidence type="ECO:0000313" key="2">
    <source>
        <dbReference type="EMBL" id="KAE9990212.1"/>
    </source>
</evidence>
<dbReference type="GO" id="GO:0019901">
    <property type="term" value="F:protein kinase binding"/>
    <property type="evidence" value="ECO:0007669"/>
    <property type="project" value="InterPro"/>
</dbReference>
<feature type="compositionally biased region" description="Polar residues" evidence="1">
    <location>
        <begin position="362"/>
        <end position="383"/>
    </location>
</feature>
<feature type="compositionally biased region" description="Basic and acidic residues" evidence="1">
    <location>
        <begin position="392"/>
        <end position="404"/>
    </location>
</feature>
<accession>A0A8H3VHH4</accession>
<dbReference type="OrthoDB" id="244495at2759"/>
<feature type="region of interest" description="Disordered" evidence="1">
    <location>
        <begin position="332"/>
        <end position="420"/>
    </location>
</feature>
<dbReference type="PANTHER" id="PTHR15615">
    <property type="match status" value="1"/>
</dbReference>
<protein>
    <submittedName>
        <fullName evidence="2">Uncharacterized protein</fullName>
    </submittedName>
</protein>
<evidence type="ECO:0000313" key="3">
    <source>
        <dbReference type="Proteomes" id="UP000490939"/>
    </source>
</evidence>
<feature type="region of interest" description="Disordered" evidence="1">
    <location>
        <begin position="511"/>
        <end position="532"/>
    </location>
</feature>